<feature type="transmembrane region" description="Helical" evidence="5">
    <location>
        <begin position="92"/>
        <end position="110"/>
    </location>
</feature>
<sequence length="395" mass="43790">MQHKATLNFYRWLFVTAILPYAGGFLPFLPQEIGGLNLSGFAWLIMLLVALVRILAHPSAISMPGWMWMPWMLLLIGQWLSAPSFYGLQGTLQYLVFYAVGMAASTLPYADATLQVLKKWFVVYMSIICIGFGLQLAGVHVMAGGANTIMTLVVFTTLLLSDYFWFNNRTALLLAGVMALYPIVGVTRMGILMMLSVTALHAANRNLAVKVLAGVLTIGIGIAVFYSDSFQQKTFYSGHGDLGSISLDDKDFNTSGRLGMWKLTSQGLADHPWMGSGARADLAMLQAHNFKIKELHNDFIAVRYNYGWVGLGCLLFGFIMQFVLLKRKRASLTDAYTAMLYDAGLTLFIAWAGFMYSDNALKYSNYFGNLHFCVIAIVYSRLKHGTTFPDTPNAV</sequence>
<accession>A0A1C3ZAX6</accession>
<evidence type="ECO:0000256" key="3">
    <source>
        <dbReference type="ARBA" id="ARBA00022989"/>
    </source>
</evidence>
<comment type="subcellular location">
    <subcellularLocation>
        <location evidence="1">Membrane</location>
        <topology evidence="1">Multi-pass membrane protein</topology>
    </subcellularLocation>
</comment>
<feature type="transmembrane region" description="Helical" evidence="5">
    <location>
        <begin position="336"/>
        <end position="356"/>
    </location>
</feature>
<evidence type="ECO:0000313" key="8">
    <source>
        <dbReference type="Proteomes" id="UP000242818"/>
    </source>
</evidence>
<feature type="transmembrane region" description="Helical" evidence="5">
    <location>
        <begin position="207"/>
        <end position="226"/>
    </location>
</feature>
<feature type="transmembrane region" description="Helical" evidence="5">
    <location>
        <begin position="36"/>
        <end position="56"/>
    </location>
</feature>
<dbReference type="Pfam" id="PF04932">
    <property type="entry name" value="Wzy_C"/>
    <property type="match status" value="1"/>
</dbReference>
<dbReference type="RefSeq" id="WP_089708316.1">
    <property type="nucleotide sequence ID" value="NZ_FMAR01000001.1"/>
</dbReference>
<dbReference type="AlphaFoldDB" id="A0A1C3ZAX6"/>
<evidence type="ECO:0000256" key="5">
    <source>
        <dbReference type="SAM" id="Phobius"/>
    </source>
</evidence>
<feature type="transmembrane region" description="Helical" evidence="5">
    <location>
        <begin position="12"/>
        <end position="30"/>
    </location>
</feature>
<organism evidence="7 8">
    <name type="scientific">Chitinophaga costaii</name>
    <dbReference type="NCBI Taxonomy" id="1335309"/>
    <lineage>
        <taxon>Bacteria</taxon>
        <taxon>Pseudomonadati</taxon>
        <taxon>Bacteroidota</taxon>
        <taxon>Chitinophagia</taxon>
        <taxon>Chitinophagales</taxon>
        <taxon>Chitinophagaceae</taxon>
        <taxon>Chitinophaga</taxon>
    </lineage>
</organism>
<protein>
    <recommendedName>
        <fullName evidence="6">O-antigen ligase-related domain-containing protein</fullName>
    </recommendedName>
</protein>
<keyword evidence="2 5" id="KW-0812">Transmembrane</keyword>
<gene>
    <name evidence="7" type="ORF">GA0116948_101316</name>
</gene>
<evidence type="ECO:0000256" key="4">
    <source>
        <dbReference type="ARBA" id="ARBA00023136"/>
    </source>
</evidence>
<dbReference type="STRING" id="1335309.GA0116948_101316"/>
<evidence type="ECO:0000256" key="1">
    <source>
        <dbReference type="ARBA" id="ARBA00004141"/>
    </source>
</evidence>
<keyword evidence="3 5" id="KW-1133">Transmembrane helix</keyword>
<dbReference type="GO" id="GO:0016020">
    <property type="term" value="C:membrane"/>
    <property type="evidence" value="ECO:0007669"/>
    <property type="project" value="UniProtKB-SubCell"/>
</dbReference>
<reference evidence="7 8" key="1">
    <citation type="submission" date="2016-08" db="EMBL/GenBank/DDBJ databases">
        <authorList>
            <person name="Seilhamer J.J."/>
        </authorList>
    </citation>
    <scope>NUCLEOTIDE SEQUENCE [LARGE SCALE GENOMIC DNA]</scope>
    <source>
        <strain evidence="7 8">A37T2</strain>
    </source>
</reference>
<evidence type="ECO:0000313" key="7">
    <source>
        <dbReference type="EMBL" id="SCB79534.1"/>
    </source>
</evidence>
<keyword evidence="4 5" id="KW-0472">Membrane</keyword>
<feature type="transmembrane region" description="Helical" evidence="5">
    <location>
        <begin position="306"/>
        <end position="324"/>
    </location>
</feature>
<name>A0A1C3ZAX6_9BACT</name>
<evidence type="ECO:0000259" key="6">
    <source>
        <dbReference type="Pfam" id="PF04932"/>
    </source>
</evidence>
<feature type="transmembrane region" description="Helical" evidence="5">
    <location>
        <begin position="122"/>
        <end position="143"/>
    </location>
</feature>
<keyword evidence="8" id="KW-1185">Reference proteome</keyword>
<proteinExistence type="predicted"/>
<dbReference type="InterPro" id="IPR007016">
    <property type="entry name" value="O-antigen_ligase-rel_domated"/>
</dbReference>
<feature type="transmembrane region" description="Helical" evidence="5">
    <location>
        <begin position="68"/>
        <end position="86"/>
    </location>
</feature>
<feature type="domain" description="O-antigen ligase-related" evidence="6">
    <location>
        <begin position="177"/>
        <end position="314"/>
    </location>
</feature>
<dbReference type="Proteomes" id="UP000242818">
    <property type="component" value="Unassembled WGS sequence"/>
</dbReference>
<dbReference type="EMBL" id="FMAR01000001">
    <property type="protein sequence ID" value="SCB79534.1"/>
    <property type="molecule type" value="Genomic_DNA"/>
</dbReference>
<feature type="transmembrane region" description="Helical" evidence="5">
    <location>
        <begin position="149"/>
        <end position="166"/>
    </location>
</feature>
<dbReference type="OrthoDB" id="1524557at2"/>
<evidence type="ECO:0000256" key="2">
    <source>
        <dbReference type="ARBA" id="ARBA00022692"/>
    </source>
</evidence>
<feature type="transmembrane region" description="Helical" evidence="5">
    <location>
        <begin position="173"/>
        <end position="195"/>
    </location>
</feature>